<proteinExistence type="inferred from homology"/>
<evidence type="ECO:0000313" key="3">
    <source>
        <dbReference type="EMBL" id="PTB96662.1"/>
    </source>
</evidence>
<evidence type="ECO:0000256" key="1">
    <source>
        <dbReference type="RuleBase" id="RU003513"/>
    </source>
</evidence>
<reference evidence="3 4" key="1">
    <citation type="submission" date="2018-03" db="EMBL/GenBank/DDBJ databases">
        <title>Cross-interface Injection: A General Nanoliter Liquid Handling Method Applied to Single Cells Genome Amplification Automated Nanoliter Liquid Handling Applied to Single Cell Multiple Displacement Amplification.</title>
        <authorList>
            <person name="Yun J."/>
            <person name="Xu P."/>
            <person name="Xu J."/>
            <person name="Dai X."/>
            <person name="Wang Y."/>
            <person name="Zheng X."/>
            <person name="Cao C."/>
            <person name="Yi Q."/>
            <person name="Zhu Y."/>
            <person name="Wang L."/>
            <person name="Dong Z."/>
            <person name="Huang Y."/>
            <person name="Huang L."/>
            <person name="Du W."/>
        </authorList>
    </citation>
    <scope>NUCLEOTIDE SEQUENCE [LARGE SCALE GENOMIC DNA]</scope>
    <source>
        <strain evidence="3 4">Z-D1-2</strain>
    </source>
</reference>
<comment type="similarity">
    <text evidence="1">Belongs to the UDP-N-acetylglucosamine 2-epimerase family.</text>
</comment>
<comment type="caution">
    <text evidence="3">The sequence shown here is derived from an EMBL/GenBank/DDBJ whole genome shotgun (WGS) entry which is preliminary data.</text>
</comment>
<dbReference type="EMBL" id="PYVU01000041">
    <property type="protein sequence ID" value="PTB96662.1"/>
    <property type="molecule type" value="Genomic_DNA"/>
</dbReference>
<accession>A0A2T4DS89</accession>
<organism evidence="3 4">
    <name type="scientific">Marivirga lumbricoides</name>
    <dbReference type="NCBI Taxonomy" id="1046115"/>
    <lineage>
        <taxon>Bacteria</taxon>
        <taxon>Pseudomonadati</taxon>
        <taxon>Bacteroidota</taxon>
        <taxon>Cytophagia</taxon>
        <taxon>Cytophagales</taxon>
        <taxon>Marivirgaceae</taxon>
        <taxon>Marivirga</taxon>
    </lineage>
</organism>
<dbReference type="SUPFAM" id="SSF53756">
    <property type="entry name" value="UDP-Glycosyltransferase/glycogen phosphorylase"/>
    <property type="match status" value="1"/>
</dbReference>
<feature type="domain" description="UDP-N-acetylglucosamine 2-epimerase" evidence="2">
    <location>
        <begin position="23"/>
        <end position="351"/>
    </location>
</feature>
<dbReference type="InterPro" id="IPR029767">
    <property type="entry name" value="WecB-like"/>
</dbReference>
<protein>
    <submittedName>
        <fullName evidence="3">UDP-N-acetylglucosamine 2-epimerase (Non-hydrolyzing)</fullName>
    </submittedName>
</protein>
<gene>
    <name evidence="3" type="ORF">C9994_06395</name>
</gene>
<dbReference type="Pfam" id="PF02350">
    <property type="entry name" value="Epimerase_2"/>
    <property type="match status" value="1"/>
</dbReference>
<dbReference type="AlphaFoldDB" id="A0A2T4DS89"/>
<sequence length="359" mass="40679">MIFHIVGTRPNFMKLAPLHAELSSRNIEQKIIHTGQHYDDKMYGIFFEQLEIPIPDYNLAVGSLSHARQTAEMMIRIEEVFLGERPDMIIVYGDVNSTIAGALVASKMQIPITHVEAGLRSFDRTMPEEINRIVTDSLTDLYLTPSIDANENLIKEGVNPAKIKLVGNIMIDSLVKFMSQIDNVILNYTFGEFLLCTIHRPSNVDDNIKLTNLINTLEEISKKIKIIFPVHPRTKKRLEQIGFKLGANKRIKVIEPVGYFEFVKLQKESKVVVTDSGGIQEETTFLGVPCLTLRENTERPITLTNGTNKLIGFNYEKLILEVDEIINNPIKITTVPDYWDGNTAERMCDEIIIFTNSGK</sequence>
<dbReference type="CDD" id="cd03786">
    <property type="entry name" value="GTB_UDP-GlcNAc_2-Epimerase"/>
    <property type="match status" value="1"/>
</dbReference>
<name>A0A2T4DS89_9BACT</name>
<evidence type="ECO:0000313" key="4">
    <source>
        <dbReference type="Proteomes" id="UP000240608"/>
    </source>
</evidence>
<evidence type="ECO:0000259" key="2">
    <source>
        <dbReference type="Pfam" id="PF02350"/>
    </source>
</evidence>
<dbReference type="GO" id="GO:0016853">
    <property type="term" value="F:isomerase activity"/>
    <property type="evidence" value="ECO:0007669"/>
    <property type="project" value="UniProtKB-KW"/>
</dbReference>
<dbReference type="PANTHER" id="PTHR43174:SF1">
    <property type="entry name" value="UDP-N-ACETYLGLUCOSAMINE 2-EPIMERASE"/>
    <property type="match status" value="1"/>
</dbReference>
<dbReference type="InterPro" id="IPR003331">
    <property type="entry name" value="UDP_GlcNAc_Epimerase_2_dom"/>
</dbReference>
<dbReference type="Proteomes" id="UP000240608">
    <property type="component" value="Unassembled WGS sequence"/>
</dbReference>
<dbReference type="Gene3D" id="3.40.50.2000">
    <property type="entry name" value="Glycogen Phosphorylase B"/>
    <property type="match status" value="2"/>
</dbReference>
<dbReference type="NCBIfam" id="TIGR00236">
    <property type="entry name" value="wecB"/>
    <property type="match status" value="1"/>
</dbReference>
<dbReference type="PANTHER" id="PTHR43174">
    <property type="entry name" value="UDP-N-ACETYLGLUCOSAMINE 2-EPIMERASE"/>
    <property type="match status" value="1"/>
</dbReference>
<keyword evidence="1" id="KW-0413">Isomerase</keyword>